<name>A0A218W661_PUNGR</name>
<dbReference type="Proteomes" id="UP000197138">
    <property type="component" value="Unassembled WGS sequence"/>
</dbReference>
<keyword evidence="5" id="KW-1185">Reference proteome</keyword>
<dbReference type="EMBL" id="PGOL01005994">
    <property type="protein sequence ID" value="PKI34304.1"/>
    <property type="molecule type" value="Genomic_DNA"/>
</dbReference>
<evidence type="ECO:0000313" key="3">
    <source>
        <dbReference type="EMBL" id="PKI34304.1"/>
    </source>
</evidence>
<evidence type="ECO:0000313" key="5">
    <source>
        <dbReference type="Proteomes" id="UP000233551"/>
    </source>
</evidence>
<dbReference type="AlphaFoldDB" id="A0A218W661"/>
<dbReference type="EMBL" id="MTKT01005369">
    <property type="protein sequence ID" value="OWM67978.1"/>
    <property type="molecule type" value="Genomic_DNA"/>
</dbReference>
<evidence type="ECO:0000313" key="2">
    <source>
        <dbReference type="EMBL" id="OWM67978.1"/>
    </source>
</evidence>
<comment type="caution">
    <text evidence="2">The sequence shown here is derived from an EMBL/GenBank/DDBJ whole genome shotgun (WGS) entry which is preliminary data.</text>
</comment>
<reference evidence="4" key="1">
    <citation type="journal article" date="2017" name="Plant J.">
        <title>The pomegranate (Punica granatum L.) genome and the genomics of punicalagin biosynthesis.</title>
        <authorList>
            <person name="Qin G."/>
            <person name="Xu C."/>
            <person name="Ming R."/>
            <person name="Tang H."/>
            <person name="Guyot R."/>
            <person name="Kramer E.M."/>
            <person name="Hu Y."/>
            <person name="Yi X."/>
            <person name="Qi Y."/>
            <person name="Xu X."/>
            <person name="Gao Z."/>
            <person name="Pan H."/>
            <person name="Jian J."/>
            <person name="Tian Y."/>
            <person name="Yue Z."/>
            <person name="Xu Y."/>
        </authorList>
    </citation>
    <scope>NUCLEOTIDE SEQUENCE [LARGE SCALE GENOMIC DNA]</scope>
    <source>
        <strain evidence="4">cv. Dabenzi</strain>
    </source>
</reference>
<protein>
    <submittedName>
        <fullName evidence="2">Uncharacterized protein</fullName>
    </submittedName>
</protein>
<gene>
    <name evidence="2" type="ORF">CDL15_Pgr017546</name>
    <name evidence="3" type="ORF">CRG98_045302</name>
</gene>
<feature type="region of interest" description="Disordered" evidence="1">
    <location>
        <begin position="55"/>
        <end position="81"/>
    </location>
</feature>
<evidence type="ECO:0000313" key="4">
    <source>
        <dbReference type="Proteomes" id="UP000197138"/>
    </source>
</evidence>
<proteinExistence type="predicted"/>
<reference evidence="2" key="2">
    <citation type="submission" date="2017-06" db="EMBL/GenBank/DDBJ databases">
        <title>The pomegranate genome and the genomics of punicalagin biosynthesis.</title>
        <authorList>
            <person name="Xu C."/>
        </authorList>
    </citation>
    <scope>NUCLEOTIDE SEQUENCE [LARGE SCALE GENOMIC DNA]</scope>
    <source>
        <tissue evidence="2">Fresh leaf</tissue>
    </source>
</reference>
<feature type="compositionally biased region" description="Basic and acidic residues" evidence="1">
    <location>
        <begin position="72"/>
        <end position="81"/>
    </location>
</feature>
<dbReference type="Proteomes" id="UP000233551">
    <property type="component" value="Unassembled WGS sequence"/>
</dbReference>
<reference evidence="3 5" key="3">
    <citation type="submission" date="2017-11" db="EMBL/GenBank/DDBJ databases">
        <title>De-novo sequencing of pomegranate (Punica granatum L.) genome.</title>
        <authorList>
            <person name="Akparov Z."/>
            <person name="Amiraslanov A."/>
            <person name="Hajiyeva S."/>
            <person name="Abbasov M."/>
            <person name="Kaur K."/>
            <person name="Hamwieh A."/>
            <person name="Solovyev V."/>
            <person name="Salamov A."/>
            <person name="Braich B."/>
            <person name="Kosarev P."/>
            <person name="Mahmoud A."/>
            <person name="Hajiyev E."/>
            <person name="Babayeva S."/>
            <person name="Izzatullayeva V."/>
            <person name="Mammadov A."/>
            <person name="Mammadov A."/>
            <person name="Sharifova S."/>
            <person name="Ojaghi J."/>
            <person name="Eynullazada K."/>
            <person name="Bayramov B."/>
            <person name="Abdulazimova A."/>
            <person name="Shahmuradov I."/>
        </authorList>
    </citation>
    <scope>NUCLEOTIDE SEQUENCE [LARGE SCALE GENOMIC DNA]</scope>
    <source>
        <strain evidence="3">AG2017</strain>
        <strain evidence="5">cv. AG2017</strain>
        <tissue evidence="3">Leaf</tissue>
    </source>
</reference>
<sequence>MRTGPSDWHRPDWNENGPRGGVGDSDGSDDSSEPTGRPWAPCEFPKVIVRSSYSPETWFDPQETQKPMRMKNGTERREEKSKRFRWLDPIMRDPWRVPVREKDDCRGRGSFGC</sequence>
<feature type="region of interest" description="Disordered" evidence="1">
    <location>
        <begin position="1"/>
        <end position="43"/>
    </location>
</feature>
<accession>A0A218W661</accession>
<evidence type="ECO:0000256" key="1">
    <source>
        <dbReference type="SAM" id="MobiDB-lite"/>
    </source>
</evidence>
<organism evidence="2 4">
    <name type="scientific">Punica granatum</name>
    <name type="common">Pomegranate</name>
    <dbReference type="NCBI Taxonomy" id="22663"/>
    <lineage>
        <taxon>Eukaryota</taxon>
        <taxon>Viridiplantae</taxon>
        <taxon>Streptophyta</taxon>
        <taxon>Embryophyta</taxon>
        <taxon>Tracheophyta</taxon>
        <taxon>Spermatophyta</taxon>
        <taxon>Magnoliopsida</taxon>
        <taxon>eudicotyledons</taxon>
        <taxon>Gunneridae</taxon>
        <taxon>Pentapetalae</taxon>
        <taxon>rosids</taxon>
        <taxon>malvids</taxon>
        <taxon>Myrtales</taxon>
        <taxon>Lythraceae</taxon>
        <taxon>Punica</taxon>
    </lineage>
</organism>